<dbReference type="Proteomes" id="UP000070520">
    <property type="component" value="Unassembled WGS sequence"/>
</dbReference>
<evidence type="ECO:0000313" key="1">
    <source>
        <dbReference type="EMBL" id="KXB00317.1"/>
    </source>
</evidence>
<dbReference type="AlphaFoldDB" id="A0A133V1I9"/>
<comment type="caution">
    <text evidence="1">The sequence shown here is derived from an EMBL/GenBank/DDBJ whole genome shotgun (WGS) entry which is preliminary data.</text>
</comment>
<reference evidence="1 2" key="1">
    <citation type="journal article" date="2016" name="Sci. Rep.">
        <title>Metabolic traits of an uncultured archaeal lineage -MSBL1- from brine pools of the Red Sea.</title>
        <authorList>
            <person name="Mwirichia R."/>
            <person name="Alam I."/>
            <person name="Rashid M."/>
            <person name="Vinu M."/>
            <person name="Ba-Alawi W."/>
            <person name="Anthony Kamau A."/>
            <person name="Kamanda Ngugi D."/>
            <person name="Goker M."/>
            <person name="Klenk H.P."/>
            <person name="Bajic V."/>
            <person name="Stingl U."/>
        </authorList>
    </citation>
    <scope>NUCLEOTIDE SEQUENCE [LARGE SCALE GENOMIC DNA]</scope>
    <source>
        <strain evidence="1">SCGC-AAA261C02</strain>
    </source>
</reference>
<proteinExistence type="predicted"/>
<gene>
    <name evidence="1" type="ORF">AKJ42_01135</name>
</gene>
<name>A0A133V1I9_9EURY</name>
<protein>
    <submittedName>
        <fullName evidence="1">Uncharacterized protein</fullName>
    </submittedName>
</protein>
<evidence type="ECO:0000313" key="2">
    <source>
        <dbReference type="Proteomes" id="UP000070520"/>
    </source>
</evidence>
<sequence length="77" mass="9087">MRQIMAKGKWQLRSKRSGKTYFSLTKARIERWIEERSSIEVEDEVGEKIGILRTDLEGEEEFLTRNLENESDARPKS</sequence>
<dbReference type="EMBL" id="LHXW01000007">
    <property type="protein sequence ID" value="KXB00317.1"/>
    <property type="molecule type" value="Genomic_DNA"/>
</dbReference>
<accession>A0A133V1I9</accession>
<keyword evidence="2" id="KW-1185">Reference proteome</keyword>
<organism evidence="1 2">
    <name type="scientific">candidate division MSBL1 archaeon SCGC-AAA261C02</name>
    <dbReference type="NCBI Taxonomy" id="1698272"/>
    <lineage>
        <taxon>Archaea</taxon>
        <taxon>Methanobacteriati</taxon>
        <taxon>Methanobacteriota</taxon>
        <taxon>candidate division MSBL1</taxon>
    </lineage>
</organism>